<keyword evidence="2 5" id="KW-0808">Transferase</keyword>
<dbReference type="Pfam" id="PF21153">
    <property type="entry name" value="NSUN5_N"/>
    <property type="match status" value="1"/>
</dbReference>
<gene>
    <name evidence="8" type="primary">LOC124806720</name>
</gene>
<keyword evidence="7" id="KW-1185">Reference proteome</keyword>
<organism evidence="7 8">
    <name type="scientific">Hydra vulgaris</name>
    <name type="common">Hydra</name>
    <name type="synonym">Hydra attenuata</name>
    <dbReference type="NCBI Taxonomy" id="6087"/>
    <lineage>
        <taxon>Eukaryota</taxon>
        <taxon>Metazoa</taxon>
        <taxon>Cnidaria</taxon>
        <taxon>Hydrozoa</taxon>
        <taxon>Hydroidolina</taxon>
        <taxon>Anthoathecata</taxon>
        <taxon>Aplanulata</taxon>
        <taxon>Hydridae</taxon>
        <taxon>Hydra</taxon>
    </lineage>
</organism>
<evidence type="ECO:0000259" key="6">
    <source>
        <dbReference type="PROSITE" id="PS51686"/>
    </source>
</evidence>
<evidence type="ECO:0000313" key="7">
    <source>
        <dbReference type="Proteomes" id="UP001652625"/>
    </source>
</evidence>
<reference evidence="8" key="1">
    <citation type="submission" date="2025-08" db="UniProtKB">
        <authorList>
            <consortium name="RefSeq"/>
        </authorList>
    </citation>
    <scope>IDENTIFICATION</scope>
</reference>
<feature type="binding site" evidence="5">
    <location>
        <begin position="226"/>
        <end position="232"/>
    </location>
    <ligand>
        <name>S-adenosyl-L-methionine</name>
        <dbReference type="ChEBI" id="CHEBI:59789"/>
    </ligand>
</feature>
<sequence length="509" mass="58218">MSIIKLYNAASDVVEKALKKEASIKSLCFSSRFQNKKLLFALVTETLKHHKIMSTVLKDYPDLWKDIDKKPSSSLQLILVYETLLGKGVPSKHQYGKVLQNNLASLNDIWLKKKEEHPKLLSCAFKKNVLPRYVRVNILKVSSEKVIERLKLDGKILVNNKKYKDLSVNEFCVDKDIPDLLVFESRTDFHKNLMYINGEILLQDKASCLPAFILNPPMGSMIIDACAAPGNKSSHLASITYNKSQIFSFDLDFNRLKLMQKLLKKSACTSVKTKHQDFLKVQHCHPLYSKVEYILLDPSCSGSGIVSRMDEFLDDEDSTFTNDSRLKALSGFQTAALSHALQFPNVKKVVYSTCSVHKEENEDVVEKAYNRFKETFHLCHAFPEWSNRGIGEWEQAYKCVRAVPTIDYTNGFFVALFERSNHHDVNLVNEFKNPQTGDELDETKDFLSKEIKFNGGMKSEVKKKKLKRKNLSDIRGEPFVCKKKKKKRSTSIKHPIAYPTCAKYPIKVP</sequence>
<dbReference type="SUPFAM" id="SSF53335">
    <property type="entry name" value="S-adenosyl-L-methionine-dependent methyltransferases"/>
    <property type="match status" value="1"/>
</dbReference>
<evidence type="ECO:0000256" key="5">
    <source>
        <dbReference type="PROSITE-ProRule" id="PRU01023"/>
    </source>
</evidence>
<evidence type="ECO:0000256" key="4">
    <source>
        <dbReference type="ARBA" id="ARBA00022884"/>
    </source>
</evidence>
<evidence type="ECO:0000256" key="3">
    <source>
        <dbReference type="ARBA" id="ARBA00022691"/>
    </source>
</evidence>
<dbReference type="Gene3D" id="3.30.70.1170">
    <property type="entry name" value="Sun protein, domain 3"/>
    <property type="match status" value="1"/>
</dbReference>
<dbReference type="Proteomes" id="UP001652625">
    <property type="component" value="Chromosome 07"/>
</dbReference>
<dbReference type="InterPro" id="IPR001678">
    <property type="entry name" value="MeTrfase_RsmB-F_NOP2_dom"/>
</dbReference>
<keyword evidence="1 5" id="KW-0489">Methyltransferase</keyword>
<evidence type="ECO:0000313" key="8">
    <source>
        <dbReference type="RefSeq" id="XP_065656856.1"/>
    </source>
</evidence>
<feature type="active site" description="Nucleophile" evidence="5">
    <location>
        <position position="354"/>
    </location>
</feature>
<dbReference type="GeneID" id="124806720"/>
<evidence type="ECO:0000256" key="2">
    <source>
        <dbReference type="ARBA" id="ARBA00022679"/>
    </source>
</evidence>
<dbReference type="PANTHER" id="PTHR22807:SF4">
    <property type="entry name" value="28S RRNA (CYTOSINE-C(5))-METHYLTRANSFERASE"/>
    <property type="match status" value="1"/>
</dbReference>
<proteinExistence type="inferred from homology"/>
<protein>
    <submittedName>
        <fullName evidence="8">28S rRNA (Cytosine-C(5))-methyltransferase isoform X2</fullName>
    </submittedName>
</protein>
<feature type="domain" description="SAM-dependent MTase RsmB/NOP-type" evidence="6">
    <location>
        <begin position="122"/>
        <end position="420"/>
    </location>
</feature>
<dbReference type="Gene3D" id="3.40.50.150">
    <property type="entry name" value="Vaccinia Virus protein VP39"/>
    <property type="match status" value="1"/>
</dbReference>
<dbReference type="InterPro" id="IPR023267">
    <property type="entry name" value="RCMT"/>
</dbReference>
<accession>A0ABM4C5L1</accession>
<dbReference type="InterPro" id="IPR049560">
    <property type="entry name" value="MeTrfase_RsmB-F_NOP2_cat"/>
</dbReference>
<comment type="similarity">
    <text evidence="5">Belongs to the class I-like SAM-binding methyltransferase superfamily. RsmB/NOP family.</text>
</comment>
<feature type="binding site" evidence="5">
    <location>
        <position position="297"/>
    </location>
    <ligand>
        <name>S-adenosyl-L-methionine</name>
        <dbReference type="ChEBI" id="CHEBI:59789"/>
    </ligand>
</feature>
<dbReference type="InterPro" id="IPR029063">
    <property type="entry name" value="SAM-dependent_MTases_sf"/>
</dbReference>
<dbReference type="Pfam" id="PF21148">
    <property type="entry name" value="NSUN5_fdxn-like"/>
    <property type="match status" value="1"/>
</dbReference>
<keyword evidence="3 5" id="KW-0949">S-adenosyl-L-methionine</keyword>
<feature type="binding site" evidence="5">
    <location>
        <position position="250"/>
    </location>
    <ligand>
        <name>S-adenosyl-L-methionine</name>
        <dbReference type="ChEBI" id="CHEBI:59789"/>
    </ligand>
</feature>
<dbReference type="PRINTS" id="PR02008">
    <property type="entry name" value="RCMTFAMILY"/>
</dbReference>
<dbReference type="Pfam" id="PF01189">
    <property type="entry name" value="Methyltr_RsmB-F"/>
    <property type="match status" value="1"/>
</dbReference>
<dbReference type="InterPro" id="IPR048889">
    <property type="entry name" value="NSUN5_RCM1_N"/>
</dbReference>
<dbReference type="InterPro" id="IPR049561">
    <property type="entry name" value="NSUN5_7_fdxn-like"/>
</dbReference>
<dbReference type="PANTHER" id="PTHR22807">
    <property type="entry name" value="NOP2 YEAST -RELATED NOL1/NOP2/FMU SUN DOMAIN-CONTAINING"/>
    <property type="match status" value="1"/>
</dbReference>
<name>A0ABM4C5L1_HYDVU</name>
<keyword evidence="4 5" id="KW-0694">RNA-binding</keyword>
<evidence type="ECO:0000256" key="1">
    <source>
        <dbReference type="ARBA" id="ARBA00022603"/>
    </source>
</evidence>
<dbReference type="RefSeq" id="XP_065656856.1">
    <property type="nucleotide sequence ID" value="XM_065800784.1"/>
</dbReference>
<feature type="binding site" evidence="5">
    <location>
        <position position="277"/>
    </location>
    <ligand>
        <name>S-adenosyl-L-methionine</name>
        <dbReference type="ChEBI" id="CHEBI:59789"/>
    </ligand>
</feature>
<dbReference type="PROSITE" id="PS51686">
    <property type="entry name" value="SAM_MT_RSMB_NOP"/>
    <property type="match status" value="1"/>
</dbReference>